<dbReference type="Gene3D" id="3.30.70.1200">
    <property type="entry name" value="Crispr-associated protein, domain 1"/>
    <property type="match status" value="1"/>
</dbReference>
<evidence type="ECO:0000313" key="1">
    <source>
        <dbReference type="EMBL" id="MBA2780720.1"/>
    </source>
</evidence>
<dbReference type="SMART" id="SM01101">
    <property type="entry name" value="CRISPR_assoc"/>
    <property type="match status" value="1"/>
</dbReference>
<accession>A0A7V9W445</accession>
<name>A0A7V9W445_9GAMM</name>
<comment type="caution">
    <text evidence="1">The sequence shown here is derived from an EMBL/GenBank/DDBJ whole genome shotgun (WGS) entry which is preliminary data.</text>
</comment>
<dbReference type="Pfam" id="PF08798">
    <property type="entry name" value="CRISPR_assoc"/>
    <property type="match status" value="1"/>
</dbReference>
<proteinExistence type="predicted"/>
<dbReference type="RefSeq" id="WP_181516443.1">
    <property type="nucleotide sequence ID" value="NZ_JABFUB010000024.1"/>
</dbReference>
<dbReference type="Proteomes" id="UP000518091">
    <property type="component" value="Unassembled WGS sequence"/>
</dbReference>
<dbReference type="Gene3D" id="3.30.70.1210">
    <property type="entry name" value="Crispr-associated protein, domain 2"/>
    <property type="match status" value="1"/>
</dbReference>
<dbReference type="CDD" id="cd09727">
    <property type="entry name" value="Cas6_I-E"/>
    <property type="match status" value="1"/>
</dbReference>
<dbReference type="AlphaFoldDB" id="A0A7V9W445"/>
<dbReference type="InterPro" id="IPR010179">
    <property type="entry name" value="CRISPR-assoc_prot_Cse3"/>
</dbReference>
<evidence type="ECO:0000313" key="2">
    <source>
        <dbReference type="EMBL" id="MCG6663544.1"/>
    </source>
</evidence>
<gene>
    <name evidence="1" type="primary">cas6e</name>
    <name evidence="1" type="ORF">H1D44_17670</name>
    <name evidence="2" type="ORF">HOP48_18590</name>
</gene>
<reference evidence="2 4" key="1">
    <citation type="submission" date="2020-05" db="EMBL/GenBank/DDBJ databases">
        <title>Comparative genomic analysis of denitrifying bacteria from Halomonas genus.</title>
        <authorList>
            <person name="Wang L."/>
            <person name="Shao Z."/>
        </authorList>
    </citation>
    <scope>NUCLEOTIDE SEQUENCE [LARGE SCALE GENOMIC DNA]</scope>
    <source>
        <strain evidence="2 4">DSM 17331</strain>
    </source>
</reference>
<dbReference type="Proteomes" id="UP000814353">
    <property type="component" value="Unassembled WGS sequence"/>
</dbReference>
<evidence type="ECO:0000313" key="3">
    <source>
        <dbReference type="Proteomes" id="UP000518091"/>
    </source>
</evidence>
<dbReference type="EMBL" id="JABFUB010000024">
    <property type="protein sequence ID" value="MCG6663544.1"/>
    <property type="molecule type" value="Genomic_DNA"/>
</dbReference>
<reference evidence="1 3" key="2">
    <citation type="submission" date="2020-07" db="EMBL/GenBank/DDBJ databases">
        <title>Identification of Halomonas strains.</title>
        <authorList>
            <person name="Xiao Z."/>
            <person name="Shen J."/>
        </authorList>
    </citation>
    <scope>NUCLEOTIDE SEQUENCE [LARGE SCALE GENOMIC DNA]</scope>
    <source>
        <strain evidence="1 3">DSM 17331</strain>
    </source>
</reference>
<dbReference type="NCBIfam" id="TIGR01907">
    <property type="entry name" value="casE_Cse3"/>
    <property type="match status" value="1"/>
</dbReference>
<protein>
    <submittedName>
        <fullName evidence="1">Type I-E CRISPR-associated protein Cas6/Cse3/CasE</fullName>
    </submittedName>
</protein>
<evidence type="ECO:0000313" key="4">
    <source>
        <dbReference type="Proteomes" id="UP000814353"/>
    </source>
</evidence>
<keyword evidence="4" id="KW-1185">Reference proteome</keyword>
<organism evidence="1 3">
    <name type="scientific">Billgrantia kenyensis</name>
    <dbReference type="NCBI Taxonomy" id="321266"/>
    <lineage>
        <taxon>Bacteria</taxon>
        <taxon>Pseudomonadati</taxon>
        <taxon>Pseudomonadota</taxon>
        <taxon>Gammaproteobacteria</taxon>
        <taxon>Oceanospirillales</taxon>
        <taxon>Halomonadaceae</taxon>
        <taxon>Billgrantia</taxon>
    </lineage>
</organism>
<dbReference type="SUPFAM" id="SSF117987">
    <property type="entry name" value="CRISPR-associated protein"/>
    <property type="match status" value="2"/>
</dbReference>
<sequence length="232" mass="25675">MFLSRVRVDLNGLSRELLFEIMGGGAYGAHQLLWKLFPDHSEARPFLFRQEMEEPSGPDQTPKGLPLFYMLSDREPVAVAGLLDVQSKPFAPALEVGEQLAFRVRANPTVSKAVEGKRGQRADVLMAAKFPFESGEARSSRACVEAMDNAANDWLASRAESWGFRLPVKPNVGAYRQHALHKPGRRDAIRFSSVDYEGLLEVTDPGRLVETLAHGIGRAKAFGCGLLMLRRP</sequence>
<dbReference type="EMBL" id="JACEFT010000030">
    <property type="protein sequence ID" value="MBA2780720.1"/>
    <property type="molecule type" value="Genomic_DNA"/>
</dbReference>